<organism evidence="6 7">
    <name type="scientific">Baudoinia panamericana (strain UAMH 10762)</name>
    <name type="common">Angels' share fungus</name>
    <name type="synonym">Baudoinia compniacensis (strain UAMH 10762)</name>
    <dbReference type="NCBI Taxonomy" id="717646"/>
    <lineage>
        <taxon>Eukaryota</taxon>
        <taxon>Fungi</taxon>
        <taxon>Dikarya</taxon>
        <taxon>Ascomycota</taxon>
        <taxon>Pezizomycotina</taxon>
        <taxon>Dothideomycetes</taxon>
        <taxon>Dothideomycetidae</taxon>
        <taxon>Mycosphaerellales</taxon>
        <taxon>Teratosphaeriaceae</taxon>
        <taxon>Baudoinia</taxon>
    </lineage>
</organism>
<dbReference type="Pfam" id="PF16076">
    <property type="entry name" value="Acyltransf_C"/>
    <property type="match status" value="1"/>
</dbReference>
<comment type="similarity">
    <text evidence="1">Belongs to the 1-acyl-sn-glycerol-3-phosphate acyltransferase family.</text>
</comment>
<feature type="chain" id="PRO_5004021903" description="Phospholipid/glycerol acyltransferase domain-containing protein" evidence="4">
    <location>
        <begin position="24"/>
        <end position="298"/>
    </location>
</feature>
<evidence type="ECO:0000313" key="6">
    <source>
        <dbReference type="EMBL" id="EMC93525.1"/>
    </source>
</evidence>
<dbReference type="RefSeq" id="XP_007679356.1">
    <property type="nucleotide sequence ID" value="XM_007681166.1"/>
</dbReference>
<evidence type="ECO:0000256" key="4">
    <source>
        <dbReference type="SAM" id="SignalP"/>
    </source>
</evidence>
<evidence type="ECO:0000313" key="7">
    <source>
        <dbReference type="Proteomes" id="UP000011761"/>
    </source>
</evidence>
<evidence type="ECO:0000256" key="3">
    <source>
        <dbReference type="ARBA" id="ARBA00023315"/>
    </source>
</evidence>
<dbReference type="PANTHER" id="PTHR10983:SF24">
    <property type="entry name" value="1-ACYLGLYCEROL-3-PHOSPHATE O-ACYLTRANSFERASE 3, ISOFORM E-RELATED"/>
    <property type="match status" value="1"/>
</dbReference>
<dbReference type="GeneID" id="19116975"/>
<gene>
    <name evidence="6" type="ORF">BAUCODRAFT_75703</name>
</gene>
<evidence type="ECO:0000256" key="2">
    <source>
        <dbReference type="ARBA" id="ARBA00022679"/>
    </source>
</evidence>
<dbReference type="CDD" id="cd07990">
    <property type="entry name" value="LPLAT_LCLAT1-like"/>
    <property type="match status" value="1"/>
</dbReference>
<keyword evidence="2" id="KW-0808">Transferase</keyword>
<keyword evidence="7" id="KW-1185">Reference proteome</keyword>
<dbReference type="OMA" id="VANHVAW"/>
<evidence type="ECO:0000259" key="5">
    <source>
        <dbReference type="SMART" id="SM00563"/>
    </source>
</evidence>
<proteinExistence type="inferred from homology"/>
<dbReference type="GO" id="GO:0012505">
    <property type="term" value="C:endomembrane system"/>
    <property type="evidence" value="ECO:0007669"/>
    <property type="project" value="TreeGrafter"/>
</dbReference>
<dbReference type="AlphaFoldDB" id="M2N4B3"/>
<feature type="signal peptide" evidence="4">
    <location>
        <begin position="1"/>
        <end position="23"/>
    </location>
</feature>
<evidence type="ECO:0000256" key="1">
    <source>
        <dbReference type="ARBA" id="ARBA00008655"/>
    </source>
</evidence>
<dbReference type="SMART" id="SM00563">
    <property type="entry name" value="PlsC"/>
    <property type="match status" value="1"/>
</dbReference>
<reference evidence="6 7" key="1">
    <citation type="journal article" date="2012" name="PLoS Pathog.">
        <title>Diverse lifestyles and strategies of plant pathogenesis encoded in the genomes of eighteen Dothideomycetes fungi.</title>
        <authorList>
            <person name="Ohm R.A."/>
            <person name="Feau N."/>
            <person name="Henrissat B."/>
            <person name="Schoch C.L."/>
            <person name="Horwitz B.A."/>
            <person name="Barry K.W."/>
            <person name="Condon B.J."/>
            <person name="Copeland A.C."/>
            <person name="Dhillon B."/>
            <person name="Glaser F."/>
            <person name="Hesse C.N."/>
            <person name="Kosti I."/>
            <person name="LaButti K."/>
            <person name="Lindquist E.A."/>
            <person name="Lucas S."/>
            <person name="Salamov A.A."/>
            <person name="Bradshaw R.E."/>
            <person name="Ciuffetti L."/>
            <person name="Hamelin R.C."/>
            <person name="Kema G.H.J."/>
            <person name="Lawrence C."/>
            <person name="Scott J.A."/>
            <person name="Spatafora J.W."/>
            <person name="Turgeon B.G."/>
            <person name="de Wit P.J.G.M."/>
            <person name="Zhong S."/>
            <person name="Goodwin S.B."/>
            <person name="Grigoriev I.V."/>
        </authorList>
    </citation>
    <scope>NUCLEOTIDE SEQUENCE [LARGE SCALE GENOMIC DNA]</scope>
    <source>
        <strain evidence="6 7">UAMH 10762</strain>
    </source>
</reference>
<dbReference type="InterPro" id="IPR002123">
    <property type="entry name" value="Plipid/glycerol_acylTrfase"/>
</dbReference>
<dbReference type="Pfam" id="PF01553">
    <property type="entry name" value="Acyltransferase"/>
    <property type="match status" value="1"/>
</dbReference>
<accession>M2N4B3</accession>
<dbReference type="SUPFAM" id="SSF69593">
    <property type="entry name" value="Glycerol-3-phosphate (1)-acyltransferase"/>
    <property type="match status" value="1"/>
</dbReference>
<dbReference type="HOGENOM" id="CLU_041844_6_0_1"/>
<name>M2N4B3_BAUPA</name>
<protein>
    <recommendedName>
        <fullName evidence="5">Phospholipid/glycerol acyltransferase domain-containing protein</fullName>
    </recommendedName>
</protein>
<dbReference type="OrthoDB" id="189226at2759"/>
<dbReference type="STRING" id="717646.M2N4B3"/>
<keyword evidence="3" id="KW-0012">Acyltransferase</keyword>
<dbReference type="Proteomes" id="UP000011761">
    <property type="component" value="Unassembled WGS sequence"/>
</dbReference>
<sequence>MVPWLLHLLVADIILSALLPISAFLPDLCYDISSAIAESVWAGIQRIFTVSNHAQIVVSGVDKLPKGESAIVIANHVEWTDFYMIQELAQRAGMLNRCRWFAKQQLKWVPFLGWGLWAMGMPLISRNWTEDQKEMDRVFSGVVQKHWPIWLIAYSEGSRYTNWRRDEAEAWCRSHDKRLGKHVLYPRTKGFLACVHNLRKAPHVKAVYDVTIAYAKHEKVFQQPPLFQETVTIPDLDKEWRFFVHVDRYTLSDLPSTDEKLARWLEDRWVEKGERLELLRQQLVKGLPWSDLGTLNYS</sequence>
<dbReference type="EMBL" id="KB445560">
    <property type="protein sequence ID" value="EMC93525.1"/>
    <property type="molecule type" value="Genomic_DNA"/>
</dbReference>
<dbReference type="InterPro" id="IPR032098">
    <property type="entry name" value="Acyltransf_C"/>
</dbReference>
<keyword evidence="4" id="KW-0732">Signal</keyword>
<dbReference type="eggNOG" id="KOG1505">
    <property type="taxonomic scope" value="Eukaryota"/>
</dbReference>
<dbReference type="KEGG" id="bcom:BAUCODRAFT_75703"/>
<dbReference type="PANTHER" id="PTHR10983">
    <property type="entry name" value="1-ACYLGLYCEROL-3-PHOSPHATE ACYLTRANSFERASE-RELATED"/>
    <property type="match status" value="1"/>
</dbReference>
<dbReference type="GO" id="GO:0003841">
    <property type="term" value="F:1-acylglycerol-3-phosphate O-acyltransferase activity"/>
    <property type="evidence" value="ECO:0007669"/>
    <property type="project" value="TreeGrafter"/>
</dbReference>
<feature type="domain" description="Phospholipid/glycerol acyltransferase" evidence="5">
    <location>
        <begin position="70"/>
        <end position="192"/>
    </location>
</feature>